<evidence type="ECO:0000313" key="21">
    <source>
        <dbReference type="Proteomes" id="UP000198403"/>
    </source>
</evidence>
<evidence type="ECO:0000256" key="3">
    <source>
        <dbReference type="ARBA" id="ARBA00004712"/>
    </source>
</evidence>
<dbReference type="InterPro" id="IPR034405">
    <property type="entry name" value="F420"/>
</dbReference>
<dbReference type="SFLD" id="SFLDF00294">
    <property type="entry name" value="7_8-didemethyl-8-hydroxy-5-dea"/>
    <property type="match status" value="1"/>
</dbReference>
<dbReference type="PROSITE" id="PS51918">
    <property type="entry name" value="RADICAL_SAM"/>
    <property type="match status" value="2"/>
</dbReference>
<dbReference type="InterPro" id="IPR013785">
    <property type="entry name" value="Aldolase_TIM"/>
</dbReference>
<dbReference type="PANTHER" id="PTHR43076">
    <property type="entry name" value="FO SYNTHASE (COFH)"/>
    <property type="match status" value="1"/>
</dbReference>
<comment type="similarity">
    <text evidence="4">In the C-terminal section; belongs to the radical SAM superfamily. CofH family.</text>
</comment>
<keyword evidence="15" id="KW-0456">Lyase</keyword>
<keyword evidence="21" id="KW-1185">Reference proteome</keyword>
<evidence type="ECO:0000313" key="20">
    <source>
        <dbReference type="EMBL" id="SNR83021.1"/>
    </source>
</evidence>
<dbReference type="Gene3D" id="3.20.20.70">
    <property type="entry name" value="Aldolase class I"/>
    <property type="match status" value="2"/>
</dbReference>
<dbReference type="AlphaFoldDB" id="A0A238ZIY7"/>
<dbReference type="Pfam" id="PF04055">
    <property type="entry name" value="Radical_SAM"/>
    <property type="match status" value="2"/>
</dbReference>
<dbReference type="NCBIfam" id="TIGR03550">
    <property type="entry name" value="F420_cofG"/>
    <property type="match status" value="1"/>
</dbReference>
<evidence type="ECO:0000256" key="10">
    <source>
        <dbReference type="ARBA" id="ARBA00022679"/>
    </source>
</evidence>
<evidence type="ECO:0000256" key="6">
    <source>
        <dbReference type="ARBA" id="ARBA00012126"/>
    </source>
</evidence>
<dbReference type="GO" id="GO:0044689">
    <property type="term" value="F:7,8-didemethyl-8-hydroxy-5-deazariboflavin synthase activity"/>
    <property type="evidence" value="ECO:0007669"/>
    <property type="project" value="UniProtKB-EC"/>
</dbReference>
<comment type="catalytic activity">
    <reaction evidence="17">
        <text>5-amino-5-(4-hydroxybenzyl)-6-(D-ribitylimino)-5,6-dihydrouracil + S-adenosyl-L-methionine = 7,8-didemethyl-8-hydroxy-5-deazariboflavin + 5'-deoxyadenosine + L-methionine + NH4(+) + H(+)</text>
        <dbReference type="Rhea" id="RHEA:55204"/>
        <dbReference type="ChEBI" id="CHEBI:15378"/>
        <dbReference type="ChEBI" id="CHEBI:17319"/>
        <dbReference type="ChEBI" id="CHEBI:28938"/>
        <dbReference type="ChEBI" id="CHEBI:57844"/>
        <dbReference type="ChEBI" id="CHEBI:59789"/>
        <dbReference type="ChEBI" id="CHEBI:59904"/>
        <dbReference type="ChEBI" id="CHEBI:85936"/>
        <dbReference type="EC" id="4.3.1.32"/>
    </reaction>
</comment>
<dbReference type="FunFam" id="3.20.20.70:FF:000134">
    <property type="entry name" value="7,8-didemethyl-8-hydroxy-5-deazariboflavin synthase"/>
    <property type="match status" value="1"/>
</dbReference>
<dbReference type="InterPro" id="IPR007197">
    <property type="entry name" value="rSAM"/>
</dbReference>
<dbReference type="PANTHER" id="PTHR43076:SF1">
    <property type="entry name" value="LIPOYL SYNTHASE 2"/>
    <property type="match status" value="1"/>
</dbReference>
<comment type="function">
    <text evidence="2">Catalyzes the radical-mediated synthesis of 7,8-didemethyl-8-hydroxy-5-deazariboflavin (FO) from 5-amino-6-(D-ribitylamino)uracil and L-tyrosine.</text>
</comment>
<protein>
    <recommendedName>
        <fullName evidence="8">FO synthase</fullName>
        <ecNumber evidence="7">2.5.1.147</ecNumber>
        <ecNumber evidence="6">4.3.1.32</ecNumber>
    </recommendedName>
</protein>
<dbReference type="GO" id="GO:0141093">
    <property type="term" value="F:5-amino-6-(D-ribitylamino)uracil--L-tyrosine 4-hydroxyphenyl transferase activity"/>
    <property type="evidence" value="ECO:0007669"/>
    <property type="project" value="UniProtKB-EC"/>
</dbReference>
<dbReference type="NCBIfam" id="TIGR00423">
    <property type="entry name" value="CofH family radical SAM protein"/>
    <property type="match status" value="1"/>
</dbReference>
<evidence type="ECO:0000256" key="5">
    <source>
        <dbReference type="ARBA" id="ARBA00010826"/>
    </source>
</evidence>
<keyword evidence="9" id="KW-0004">4Fe-4S</keyword>
<keyword evidence="13" id="KW-0408">Iron</keyword>
<comment type="similarity">
    <text evidence="5">In the N-terminal section; belongs to the radical SAM superfamily. CofG family.</text>
</comment>
<evidence type="ECO:0000256" key="15">
    <source>
        <dbReference type="ARBA" id="ARBA00023239"/>
    </source>
</evidence>
<dbReference type="SFLD" id="SFLDG01064">
    <property type="entry name" value="F420__menaquinone_cofactor_bio"/>
    <property type="match status" value="2"/>
</dbReference>
<dbReference type="NCBIfam" id="NF005609">
    <property type="entry name" value="PRK07360.1"/>
    <property type="match status" value="1"/>
</dbReference>
<dbReference type="SFLD" id="SFLDF00293">
    <property type="entry name" value="((2_3_4_5-tetrahydroxypentyl)a"/>
    <property type="match status" value="1"/>
</dbReference>
<dbReference type="NCBIfam" id="NF004884">
    <property type="entry name" value="PRK06245.1"/>
    <property type="match status" value="1"/>
</dbReference>
<dbReference type="GO" id="GO:0046872">
    <property type="term" value="F:metal ion binding"/>
    <property type="evidence" value="ECO:0007669"/>
    <property type="project" value="UniProtKB-KW"/>
</dbReference>
<name>A0A238ZIY7_9ACTN</name>
<dbReference type="SFLD" id="SFLDG01388">
    <property type="entry name" value="7_8-didemethyl-8-hydroxy-5-dea"/>
    <property type="match status" value="2"/>
</dbReference>
<evidence type="ECO:0000256" key="11">
    <source>
        <dbReference type="ARBA" id="ARBA00022691"/>
    </source>
</evidence>
<dbReference type="CDD" id="cd01335">
    <property type="entry name" value="Radical_SAM"/>
    <property type="match status" value="2"/>
</dbReference>
<evidence type="ECO:0000256" key="16">
    <source>
        <dbReference type="ARBA" id="ARBA00048468"/>
    </source>
</evidence>
<dbReference type="EC" id="4.3.1.32" evidence="6"/>
<comment type="cofactor">
    <cofactor evidence="1">
        <name>[4Fe-4S] cluster</name>
        <dbReference type="ChEBI" id="CHEBI:49883"/>
    </cofactor>
</comment>
<dbReference type="NCBIfam" id="NF006687">
    <property type="entry name" value="PRK09234.1"/>
    <property type="match status" value="1"/>
</dbReference>
<evidence type="ECO:0000256" key="12">
    <source>
        <dbReference type="ARBA" id="ARBA00022723"/>
    </source>
</evidence>
<comment type="catalytic activity">
    <reaction evidence="16">
        <text>5-amino-6-(D-ribitylamino)uracil + L-tyrosine + S-adenosyl-L-methionine = 5-amino-5-(4-hydroxybenzyl)-6-(D-ribitylimino)-5,6-dihydrouracil + 2-iminoacetate + 5'-deoxyadenosine + L-methionine + H(+)</text>
        <dbReference type="Rhea" id="RHEA:55200"/>
        <dbReference type="ChEBI" id="CHEBI:15378"/>
        <dbReference type="ChEBI" id="CHEBI:15934"/>
        <dbReference type="ChEBI" id="CHEBI:17319"/>
        <dbReference type="ChEBI" id="CHEBI:57844"/>
        <dbReference type="ChEBI" id="CHEBI:58315"/>
        <dbReference type="ChEBI" id="CHEBI:59789"/>
        <dbReference type="ChEBI" id="CHEBI:77846"/>
        <dbReference type="ChEBI" id="CHEBI:85936"/>
        <dbReference type="EC" id="2.5.1.147"/>
    </reaction>
</comment>
<evidence type="ECO:0000256" key="4">
    <source>
        <dbReference type="ARBA" id="ARBA00010051"/>
    </source>
</evidence>
<dbReference type="InterPro" id="IPR019939">
    <property type="entry name" value="CofG_family"/>
</dbReference>
<accession>A0A238ZIY7</accession>
<evidence type="ECO:0000259" key="19">
    <source>
        <dbReference type="PROSITE" id="PS51918"/>
    </source>
</evidence>
<dbReference type="SMART" id="SM00729">
    <property type="entry name" value="Elp3"/>
    <property type="match status" value="2"/>
</dbReference>
<evidence type="ECO:0000256" key="2">
    <source>
        <dbReference type="ARBA" id="ARBA00003692"/>
    </source>
</evidence>
<evidence type="ECO:0000256" key="17">
    <source>
        <dbReference type="ARBA" id="ARBA00048974"/>
    </source>
</evidence>
<proteinExistence type="inferred from homology"/>
<evidence type="ECO:0000256" key="7">
    <source>
        <dbReference type="ARBA" id="ARBA00012289"/>
    </source>
</evidence>
<dbReference type="InterPro" id="IPR019940">
    <property type="entry name" value="CofH_family"/>
</dbReference>
<dbReference type="Pfam" id="PF19288">
    <property type="entry name" value="CofH_C"/>
    <property type="match status" value="1"/>
</dbReference>
<dbReference type="OrthoDB" id="9802027at2"/>
<dbReference type="RefSeq" id="WP_089338411.1">
    <property type="nucleotide sequence ID" value="NZ_FZNO01000029.1"/>
</dbReference>
<organism evidence="20 21">
    <name type="scientific">Blastococcus mobilis</name>
    <dbReference type="NCBI Taxonomy" id="1938746"/>
    <lineage>
        <taxon>Bacteria</taxon>
        <taxon>Bacillati</taxon>
        <taxon>Actinomycetota</taxon>
        <taxon>Actinomycetes</taxon>
        <taxon>Geodermatophilales</taxon>
        <taxon>Geodermatophilaceae</taxon>
        <taxon>Blastococcus</taxon>
    </lineage>
</organism>
<keyword evidence="14" id="KW-0411">Iron-sulfur</keyword>
<dbReference type="SUPFAM" id="SSF102114">
    <property type="entry name" value="Radical SAM enzymes"/>
    <property type="match status" value="2"/>
</dbReference>
<feature type="region of interest" description="Disordered" evidence="18">
    <location>
        <begin position="835"/>
        <end position="869"/>
    </location>
</feature>
<evidence type="ECO:0000256" key="8">
    <source>
        <dbReference type="ARBA" id="ARBA00022220"/>
    </source>
</evidence>
<sequence>MSPLPAPSESALRRAITRAERGVTLDAVEAETLLHARGLGEGELLDRLLTAAGRVRDAGLTSAGRPGVVTYSRKVFIPLTHLCRDRCHYCTFVTTPGRLRAQGKAPFLSPDEVLDVARAGAAMGCKEALFTLGDRPEDRWPVAASWLEAHGFDSTLGYLRAMAIRVLEETGLLPHLNPGVLSWEEIQRLKPVSASMGMMLETTATRLWSEPGGPHFGSPDKEPAVRLRVLEDAGRSAVPFTTGVLLGIGEDYAERVDAVGAIRAAAQRHGHVQEVIVQNFRAKPRTAMQAHDDLELQEYVAAVAVTRLLLGPKARVQAPPNLSDSTELGLLLRAGVDDWGGVSPLTPDHVNPERPWPNIDKLAVLSAEAGFELRERLAAQPGYVLQPEPWLDPRVRPHVSALAGPDGLAVEGRVPVGLPWQEPDESWGTSGTGRVDLHVEVDTVGRTSDRRSDFDAVYGDWSVLREATTSARDGHSTALTAGDPSVRAALRRAEVDPAGLSDAEYLALLGADGADLEALCALADSVRRDVNGDDVTYVVNRNINFTNVCYTGCRFCAFAQRRTDADAYTLSMAQVGDRVDEAWAAGATEICMQGGIHPDLPGTAYFDLAREVKKRQPDIHLHAFSPMEIVNGAARTGLSFRDFLTAAKDAGLDSVPGTAAEILDDDVRWVLTKGKLPTATWLEIVRTAHEVGLPTTSTMMYGHVDTPAHWVAHLRTLATLQDETGGFTEFVLLPFVHHNSPIYLAGVARPGPTVRENRAIHAVARLLLHGRIPNIQTSWVKLADAGTKAVLRGGANDLGGTLMEETISRMAGSENGSLKTIAELEAIAASIGRPARQRTTEYGTPSAERMATARSDEGRRRLTLSITPS</sequence>
<evidence type="ECO:0000256" key="9">
    <source>
        <dbReference type="ARBA" id="ARBA00022485"/>
    </source>
</evidence>
<reference evidence="20" key="1">
    <citation type="submission" date="2017-06" db="EMBL/GenBank/DDBJ databases">
        <authorList>
            <person name="Kim H.J."/>
            <person name="Triplett B.A."/>
        </authorList>
    </citation>
    <scope>NUCLEOTIDE SEQUENCE [LARGE SCALE GENOMIC DNA]</scope>
    <source>
        <strain evidence="20">DSM 44272</strain>
    </source>
</reference>
<dbReference type="HAMAP" id="MF_01612">
    <property type="entry name" value="FO_synth_sub2"/>
    <property type="match status" value="1"/>
</dbReference>
<dbReference type="GO" id="GO:0051539">
    <property type="term" value="F:4 iron, 4 sulfur cluster binding"/>
    <property type="evidence" value="ECO:0007669"/>
    <property type="project" value="UniProtKB-KW"/>
</dbReference>
<comment type="pathway">
    <text evidence="3">Cofactor biosynthesis; coenzyme F0 biosynthesis.</text>
</comment>
<gene>
    <name evidence="20" type="ORF">SAMN06272737_12919</name>
</gene>
<dbReference type="InterPro" id="IPR058240">
    <property type="entry name" value="rSAM_sf"/>
</dbReference>
<dbReference type="HAMAP" id="MF_01611">
    <property type="entry name" value="FO_synth_sub1"/>
    <property type="match status" value="1"/>
</dbReference>
<dbReference type="NCBIfam" id="TIGR03551">
    <property type="entry name" value="F420_cofH"/>
    <property type="match status" value="1"/>
</dbReference>
<dbReference type="InterPro" id="IPR006638">
    <property type="entry name" value="Elp3/MiaA/NifB-like_rSAM"/>
</dbReference>
<dbReference type="UniPathway" id="UPA00072"/>
<feature type="domain" description="Radical SAM core" evidence="19">
    <location>
        <begin position="535"/>
        <end position="771"/>
    </location>
</feature>
<keyword evidence="10" id="KW-0808">Transferase</keyword>
<keyword evidence="12" id="KW-0479">Metal-binding</keyword>
<evidence type="ECO:0000256" key="14">
    <source>
        <dbReference type="ARBA" id="ARBA00023014"/>
    </source>
</evidence>
<evidence type="ECO:0000256" key="18">
    <source>
        <dbReference type="SAM" id="MobiDB-lite"/>
    </source>
</evidence>
<feature type="domain" description="Radical SAM core" evidence="19">
    <location>
        <begin position="69"/>
        <end position="321"/>
    </location>
</feature>
<dbReference type="InterPro" id="IPR020050">
    <property type="entry name" value="FO_synthase_su2"/>
</dbReference>
<keyword evidence="11" id="KW-0949">S-adenosyl-L-methionine</keyword>
<dbReference type="EC" id="2.5.1.147" evidence="7"/>
<evidence type="ECO:0000256" key="13">
    <source>
        <dbReference type="ARBA" id="ARBA00023004"/>
    </source>
</evidence>
<evidence type="ECO:0000256" key="1">
    <source>
        <dbReference type="ARBA" id="ARBA00001966"/>
    </source>
</evidence>
<dbReference type="SFLD" id="SFLDS00029">
    <property type="entry name" value="Radical_SAM"/>
    <property type="match status" value="2"/>
</dbReference>
<dbReference type="Proteomes" id="UP000198403">
    <property type="component" value="Unassembled WGS sequence"/>
</dbReference>
<dbReference type="SFLD" id="SFLDG01389">
    <property type="entry name" value="menaquinone_synthsis_involved"/>
    <property type="match status" value="1"/>
</dbReference>
<dbReference type="InterPro" id="IPR045567">
    <property type="entry name" value="CofH/MnqC-like_C"/>
</dbReference>
<dbReference type="EMBL" id="FZNO01000029">
    <property type="protein sequence ID" value="SNR83021.1"/>
    <property type="molecule type" value="Genomic_DNA"/>
</dbReference>